<dbReference type="Pfam" id="PF02817">
    <property type="entry name" value="E3_binding"/>
    <property type="match status" value="1"/>
</dbReference>
<dbReference type="InterPro" id="IPR050743">
    <property type="entry name" value="2-oxoacid_DH_E2_comp"/>
</dbReference>
<dbReference type="InterPro" id="IPR004167">
    <property type="entry name" value="PSBD"/>
</dbReference>
<dbReference type="SUPFAM" id="SSF51230">
    <property type="entry name" value="Single hybrid motif"/>
    <property type="match status" value="1"/>
</dbReference>
<comment type="cofactor">
    <cofactor evidence="1 6">
        <name>(R)-lipoate</name>
        <dbReference type="ChEBI" id="CHEBI:83088"/>
    </cofactor>
</comment>
<evidence type="ECO:0000256" key="5">
    <source>
        <dbReference type="ARBA" id="ARBA00023315"/>
    </source>
</evidence>
<dbReference type="InterPro" id="IPR011053">
    <property type="entry name" value="Single_hybrid_motif"/>
</dbReference>
<dbReference type="Proteomes" id="UP001551695">
    <property type="component" value="Unassembled WGS sequence"/>
</dbReference>
<dbReference type="InterPro" id="IPR003016">
    <property type="entry name" value="2-oxoA_DH_lipoyl-BS"/>
</dbReference>
<dbReference type="CDD" id="cd06849">
    <property type="entry name" value="lipoyl_domain"/>
    <property type="match status" value="1"/>
</dbReference>
<dbReference type="SUPFAM" id="SSF52777">
    <property type="entry name" value="CoA-dependent acyltransferases"/>
    <property type="match status" value="1"/>
</dbReference>
<dbReference type="InterPro" id="IPR036625">
    <property type="entry name" value="E3-bd_dom_sf"/>
</dbReference>
<evidence type="ECO:0000313" key="11">
    <source>
        <dbReference type="Proteomes" id="UP001551695"/>
    </source>
</evidence>
<protein>
    <recommendedName>
        <fullName evidence="6">Dihydrolipoamide acetyltransferase component of pyruvate dehydrogenase complex</fullName>
        <ecNumber evidence="6">2.3.1.-</ecNumber>
    </recommendedName>
</protein>
<dbReference type="PANTHER" id="PTHR43178:SF5">
    <property type="entry name" value="LIPOAMIDE ACYLTRANSFERASE COMPONENT OF BRANCHED-CHAIN ALPHA-KETO ACID DEHYDROGENASE COMPLEX, MITOCHONDRIAL"/>
    <property type="match status" value="1"/>
</dbReference>
<dbReference type="Gene3D" id="3.30.559.10">
    <property type="entry name" value="Chloramphenicol acetyltransferase-like domain"/>
    <property type="match status" value="1"/>
</dbReference>
<evidence type="ECO:0000313" key="10">
    <source>
        <dbReference type="EMBL" id="MEV0707912.1"/>
    </source>
</evidence>
<evidence type="ECO:0000256" key="4">
    <source>
        <dbReference type="ARBA" id="ARBA00022823"/>
    </source>
</evidence>
<evidence type="ECO:0000256" key="7">
    <source>
        <dbReference type="SAM" id="MobiDB-lite"/>
    </source>
</evidence>
<dbReference type="SUPFAM" id="SSF47005">
    <property type="entry name" value="Peripheral subunit-binding domain of 2-oxo acid dehydrogenase complex"/>
    <property type="match status" value="1"/>
</dbReference>
<dbReference type="InterPro" id="IPR001078">
    <property type="entry name" value="2-oxoacid_DH_actylTfrase"/>
</dbReference>
<gene>
    <name evidence="10" type="ORF">AB0I48_10140</name>
</gene>
<dbReference type="Gene3D" id="4.10.320.10">
    <property type="entry name" value="E3-binding domain"/>
    <property type="match status" value="1"/>
</dbReference>
<keyword evidence="5 6" id="KW-0012">Acyltransferase</keyword>
<keyword evidence="11" id="KW-1185">Reference proteome</keyword>
<keyword evidence="10" id="KW-0670">Pyruvate</keyword>
<dbReference type="GO" id="GO:0016746">
    <property type="term" value="F:acyltransferase activity"/>
    <property type="evidence" value="ECO:0007669"/>
    <property type="project" value="UniProtKB-KW"/>
</dbReference>
<dbReference type="PROSITE" id="PS00189">
    <property type="entry name" value="LIPOYL"/>
    <property type="match status" value="1"/>
</dbReference>
<dbReference type="Pfam" id="PF00364">
    <property type="entry name" value="Biotin_lipoyl"/>
    <property type="match status" value="1"/>
</dbReference>
<evidence type="ECO:0000259" key="8">
    <source>
        <dbReference type="PROSITE" id="PS50968"/>
    </source>
</evidence>
<feature type="compositionally biased region" description="Basic and acidic residues" evidence="7">
    <location>
        <begin position="158"/>
        <end position="171"/>
    </location>
</feature>
<evidence type="ECO:0000259" key="9">
    <source>
        <dbReference type="PROSITE" id="PS51826"/>
    </source>
</evidence>
<keyword evidence="3 6" id="KW-0808">Transferase</keyword>
<accession>A0ABV3FR58</accession>
<feature type="region of interest" description="Disordered" evidence="7">
    <location>
        <begin position="147"/>
        <end position="225"/>
    </location>
</feature>
<reference evidence="10 11" key="1">
    <citation type="submission" date="2024-06" db="EMBL/GenBank/DDBJ databases">
        <title>The Natural Products Discovery Center: Release of the First 8490 Sequenced Strains for Exploring Actinobacteria Biosynthetic Diversity.</title>
        <authorList>
            <person name="Kalkreuter E."/>
            <person name="Kautsar S.A."/>
            <person name="Yang D."/>
            <person name="Bader C.D."/>
            <person name="Teijaro C.N."/>
            <person name="Fluegel L."/>
            <person name="Davis C.M."/>
            <person name="Simpson J.R."/>
            <person name="Lauterbach L."/>
            <person name="Steele A.D."/>
            <person name="Gui C."/>
            <person name="Meng S."/>
            <person name="Li G."/>
            <person name="Viehrig K."/>
            <person name="Ye F."/>
            <person name="Su P."/>
            <person name="Kiefer A.F."/>
            <person name="Nichols A."/>
            <person name="Cepeda A.J."/>
            <person name="Yan W."/>
            <person name="Fan B."/>
            <person name="Jiang Y."/>
            <person name="Adhikari A."/>
            <person name="Zheng C.-J."/>
            <person name="Schuster L."/>
            <person name="Cowan T.M."/>
            <person name="Smanski M.J."/>
            <person name="Chevrette M.G."/>
            <person name="De Carvalho L.P.S."/>
            <person name="Shen B."/>
        </authorList>
    </citation>
    <scope>NUCLEOTIDE SEQUENCE [LARGE SCALE GENOMIC DNA]</scope>
    <source>
        <strain evidence="10 11">NPDC050403</strain>
    </source>
</reference>
<dbReference type="PROSITE" id="PS50968">
    <property type="entry name" value="BIOTINYL_LIPOYL"/>
    <property type="match status" value="1"/>
</dbReference>
<feature type="domain" description="Peripheral subunit-binding (PSBD)" evidence="9">
    <location>
        <begin position="131"/>
        <end position="168"/>
    </location>
</feature>
<dbReference type="PROSITE" id="PS51826">
    <property type="entry name" value="PSBD"/>
    <property type="match status" value="1"/>
</dbReference>
<evidence type="ECO:0000256" key="1">
    <source>
        <dbReference type="ARBA" id="ARBA00001938"/>
    </source>
</evidence>
<feature type="compositionally biased region" description="Low complexity" evidence="7">
    <location>
        <begin position="82"/>
        <end position="115"/>
    </location>
</feature>
<proteinExistence type="inferred from homology"/>
<dbReference type="EMBL" id="JBFAKC010000004">
    <property type="protein sequence ID" value="MEV0707912.1"/>
    <property type="molecule type" value="Genomic_DNA"/>
</dbReference>
<feature type="domain" description="Lipoyl-binding" evidence="8">
    <location>
        <begin position="2"/>
        <end position="78"/>
    </location>
</feature>
<comment type="caution">
    <text evidence="10">The sequence shown here is derived from an EMBL/GenBank/DDBJ whole genome shotgun (WGS) entry which is preliminary data.</text>
</comment>
<dbReference type="Gene3D" id="2.40.50.100">
    <property type="match status" value="1"/>
</dbReference>
<dbReference type="RefSeq" id="WP_357782041.1">
    <property type="nucleotide sequence ID" value="NZ_JBFAKC010000004.1"/>
</dbReference>
<keyword evidence="4 6" id="KW-0450">Lipoyl</keyword>
<evidence type="ECO:0000256" key="2">
    <source>
        <dbReference type="ARBA" id="ARBA00007317"/>
    </source>
</evidence>
<name>A0ABV3FR58_9NOCA</name>
<dbReference type="Pfam" id="PF00198">
    <property type="entry name" value="2-oxoacid_dh"/>
    <property type="match status" value="1"/>
</dbReference>
<evidence type="ECO:0000256" key="6">
    <source>
        <dbReference type="RuleBase" id="RU003423"/>
    </source>
</evidence>
<organism evidence="10 11">
    <name type="scientific">Nocardia aurea</name>
    <dbReference type="NCBI Taxonomy" id="2144174"/>
    <lineage>
        <taxon>Bacteria</taxon>
        <taxon>Bacillati</taxon>
        <taxon>Actinomycetota</taxon>
        <taxon>Actinomycetes</taxon>
        <taxon>Mycobacteriales</taxon>
        <taxon>Nocardiaceae</taxon>
        <taxon>Nocardia</taxon>
    </lineage>
</organism>
<dbReference type="PANTHER" id="PTHR43178">
    <property type="entry name" value="DIHYDROLIPOAMIDE ACETYLTRANSFERASE COMPONENT OF PYRUVATE DEHYDROGENASE COMPLEX"/>
    <property type="match status" value="1"/>
</dbReference>
<evidence type="ECO:0000256" key="3">
    <source>
        <dbReference type="ARBA" id="ARBA00022679"/>
    </source>
</evidence>
<comment type="similarity">
    <text evidence="2 6">Belongs to the 2-oxoacid dehydrogenase family.</text>
</comment>
<dbReference type="InterPro" id="IPR000089">
    <property type="entry name" value="Biotin_lipoyl"/>
</dbReference>
<dbReference type="EC" id="2.3.1.-" evidence="6"/>
<dbReference type="InterPro" id="IPR023213">
    <property type="entry name" value="CAT-like_dom_sf"/>
</dbReference>
<feature type="region of interest" description="Disordered" evidence="7">
    <location>
        <begin position="79"/>
        <end position="135"/>
    </location>
</feature>
<sequence length="466" mass="47967">MTTTVVALADVGEGIADAVVLEWKVAPGDPVHTNQTLLEIETVKAIVEVPAPCDGVVVALEAEEGETVPVGAPLLTIAHTDSVPSPSESSPSESSPSESSPSESSAPPSSELSPSVPSPTVPSTRSSNGSLAKPNVRRLARELGIDLTEVTGTGQHGRITEEDLAVHRSSHDGGSSASSASDREEGGVIGQDRAARVGHTSGKPGLGRERPPSAGLEQADPNVGDAVVPAGSTHPVSPVRRATAEAVSASFFSAPHATVFLESDATGTVELVDRYRADSRFRPAGVTASAVVAAAVSIAAIEVPEINSAWDGVSEVITRYHAVNLGIAVATDRGLLVPNIVDAQRLSIIELAEAIGDLVSRARAGKLTPAEFTGGTITISNVGSLGIDTATPIVNRGESAILCVGAIAKRPRVVDDAVVARWTVPLSLSFDHRLIDGDTAARALVRIAAILRDPLWHIPIGVTPPR</sequence>